<gene>
    <name evidence="2" type="ORF">IV203_002132</name>
    <name evidence="1" type="ORF">IV203_002456</name>
</gene>
<evidence type="ECO:0000313" key="3">
    <source>
        <dbReference type="Proteomes" id="UP000693970"/>
    </source>
</evidence>
<dbReference type="Proteomes" id="UP000693970">
    <property type="component" value="Unassembled WGS sequence"/>
</dbReference>
<reference evidence="2" key="2">
    <citation type="submission" date="2021-04" db="EMBL/GenBank/DDBJ databases">
        <authorList>
            <person name="Podell S."/>
        </authorList>
    </citation>
    <scope>NUCLEOTIDE SEQUENCE</scope>
    <source>
        <strain evidence="2">Hildebrandi</strain>
    </source>
</reference>
<dbReference type="EMBL" id="JAGRRH010000038">
    <property type="protein sequence ID" value="KAG7339250.1"/>
    <property type="molecule type" value="Genomic_DNA"/>
</dbReference>
<evidence type="ECO:0000313" key="2">
    <source>
        <dbReference type="EMBL" id="KAG7357444.1"/>
    </source>
</evidence>
<comment type="caution">
    <text evidence="2">The sequence shown here is derived from an EMBL/GenBank/DDBJ whole genome shotgun (WGS) entry which is preliminary data.</text>
</comment>
<protein>
    <submittedName>
        <fullName evidence="2">Uncharacterized protein</fullName>
    </submittedName>
</protein>
<sequence length="230" mass="25722">MNPFELSVSLNNRAVTLLSSPEGYSAAISHLKEALSAMKSILQLAHDTSSSIPLDTANVCEISLSECLLKSMRLRRQDHDVDDQELFLHREAIFIRNELANVTGYRERSMISCIIIFNLALAYHLSAADAMVSDTMTALYRALRLYELCFNLLREELGEAIVLFPLAVINNVALVHRQLGNEEPATRCFEMILSTLMCLADQKSVQQLPLDGFFINTRYLISKDLVAPAA</sequence>
<dbReference type="AlphaFoldDB" id="A0A9K3L900"/>
<dbReference type="EMBL" id="JAGRRH010000015">
    <property type="protein sequence ID" value="KAG7357444.1"/>
    <property type="molecule type" value="Genomic_DNA"/>
</dbReference>
<accession>A0A9K3L900</accession>
<organism evidence="2 3">
    <name type="scientific">Nitzschia inconspicua</name>
    <dbReference type="NCBI Taxonomy" id="303405"/>
    <lineage>
        <taxon>Eukaryota</taxon>
        <taxon>Sar</taxon>
        <taxon>Stramenopiles</taxon>
        <taxon>Ochrophyta</taxon>
        <taxon>Bacillariophyta</taxon>
        <taxon>Bacillariophyceae</taxon>
        <taxon>Bacillariophycidae</taxon>
        <taxon>Bacillariales</taxon>
        <taxon>Bacillariaceae</taxon>
        <taxon>Nitzschia</taxon>
    </lineage>
</organism>
<proteinExistence type="predicted"/>
<name>A0A9K3L900_9STRA</name>
<dbReference type="OrthoDB" id="42764at2759"/>
<reference evidence="2" key="1">
    <citation type="journal article" date="2021" name="Sci. Rep.">
        <title>Diploid genomic architecture of Nitzschia inconspicua, an elite biomass production diatom.</title>
        <authorList>
            <person name="Oliver A."/>
            <person name="Podell S."/>
            <person name="Pinowska A."/>
            <person name="Traller J.C."/>
            <person name="Smith S.R."/>
            <person name="McClure R."/>
            <person name="Beliaev A."/>
            <person name="Bohutskyi P."/>
            <person name="Hill E.A."/>
            <person name="Rabines A."/>
            <person name="Zheng H."/>
            <person name="Allen L.Z."/>
            <person name="Kuo A."/>
            <person name="Grigoriev I.V."/>
            <person name="Allen A.E."/>
            <person name="Hazlebeck D."/>
            <person name="Allen E.E."/>
        </authorList>
    </citation>
    <scope>NUCLEOTIDE SEQUENCE</scope>
    <source>
        <strain evidence="2">Hildebrandi</strain>
    </source>
</reference>
<keyword evidence="3" id="KW-1185">Reference proteome</keyword>
<evidence type="ECO:0000313" key="1">
    <source>
        <dbReference type="EMBL" id="KAG7339250.1"/>
    </source>
</evidence>